<evidence type="ECO:0000256" key="4">
    <source>
        <dbReference type="ARBA" id="ARBA00022660"/>
    </source>
</evidence>
<dbReference type="AlphaFoldDB" id="A0A674D1C6"/>
<dbReference type="Proteomes" id="UP000472277">
    <property type="component" value="Chromosome 21"/>
</dbReference>
<comment type="subcellular location">
    <subcellularLocation>
        <location evidence="1">Mitochondrion inner membrane</location>
    </subcellularLocation>
</comment>
<dbReference type="SUPFAM" id="SSF81531">
    <property type="entry name" value="Non-heme 11 kDa protein of cytochrome bc1 complex (Ubiquinol-cytochrome c reductase)"/>
    <property type="match status" value="1"/>
</dbReference>
<evidence type="ECO:0000256" key="6">
    <source>
        <dbReference type="ARBA" id="ARBA00022982"/>
    </source>
</evidence>
<keyword evidence="7" id="KW-0496">Mitochondrion</keyword>
<keyword evidence="4" id="KW-0679">Respiratory chain</keyword>
<keyword evidence="11" id="KW-1185">Reference proteome</keyword>
<feature type="domain" description="Ubiquinol-cytochrome C reductase hinge" evidence="9">
    <location>
        <begin position="19"/>
        <end position="58"/>
    </location>
</feature>
<evidence type="ECO:0000313" key="11">
    <source>
        <dbReference type="Proteomes" id="UP000472277"/>
    </source>
</evidence>
<proteinExistence type="inferred from homology"/>
<sequence>PNSLCAPFVTGIVQFMCYTIRTKCEASDHCAHTRKRLEACATRVGSRSHTEEECTEELPTCTGPAGCARDQRM</sequence>
<evidence type="ECO:0000256" key="8">
    <source>
        <dbReference type="ARBA" id="ARBA00023136"/>
    </source>
</evidence>
<dbReference type="InterPro" id="IPR023184">
    <property type="entry name" value="Ubol_cytC_Rdtase_hinge_dom"/>
</dbReference>
<accession>A0A674D1C6</accession>
<evidence type="ECO:0000256" key="3">
    <source>
        <dbReference type="ARBA" id="ARBA00022448"/>
    </source>
</evidence>
<organism evidence="10 11">
    <name type="scientific">Salmo trutta</name>
    <name type="common">Brown trout</name>
    <dbReference type="NCBI Taxonomy" id="8032"/>
    <lineage>
        <taxon>Eukaryota</taxon>
        <taxon>Metazoa</taxon>
        <taxon>Chordata</taxon>
        <taxon>Craniata</taxon>
        <taxon>Vertebrata</taxon>
        <taxon>Euteleostomi</taxon>
        <taxon>Actinopterygii</taxon>
        <taxon>Neopterygii</taxon>
        <taxon>Teleostei</taxon>
        <taxon>Protacanthopterygii</taxon>
        <taxon>Salmoniformes</taxon>
        <taxon>Salmonidae</taxon>
        <taxon>Salmoninae</taxon>
        <taxon>Salmo</taxon>
    </lineage>
</organism>
<keyword evidence="5" id="KW-0999">Mitochondrion inner membrane</keyword>
<reference evidence="10" key="1">
    <citation type="submission" date="2025-08" db="UniProtKB">
        <authorList>
            <consortium name="Ensembl"/>
        </authorList>
    </citation>
    <scope>IDENTIFICATION</scope>
</reference>
<evidence type="ECO:0000256" key="7">
    <source>
        <dbReference type="ARBA" id="ARBA00023128"/>
    </source>
</evidence>
<dbReference type="InterPro" id="IPR036811">
    <property type="entry name" value="Ubol_cytC_Rdtase_hinge_dom_sf"/>
</dbReference>
<dbReference type="Ensembl" id="ENSSTUT00000095239.1">
    <property type="protein sequence ID" value="ENSSTUP00000089548.1"/>
    <property type="gene ID" value="ENSSTUG00000039336.1"/>
</dbReference>
<dbReference type="Gene3D" id="1.10.287.20">
    <property type="entry name" value="Ubiquinol-cytochrome C reductase hinge domain"/>
    <property type="match status" value="1"/>
</dbReference>
<keyword evidence="6" id="KW-0249">Electron transport</keyword>
<evidence type="ECO:0000259" key="9">
    <source>
        <dbReference type="Pfam" id="PF02320"/>
    </source>
</evidence>
<dbReference type="InParanoid" id="A0A674D1C6"/>
<keyword evidence="3" id="KW-0813">Transport</keyword>
<comment type="similarity">
    <text evidence="2">Belongs to the UQCRH/QCR6 family.</text>
</comment>
<evidence type="ECO:0000313" key="10">
    <source>
        <dbReference type="Ensembl" id="ENSSTUP00000089548.1"/>
    </source>
</evidence>
<reference evidence="10" key="2">
    <citation type="submission" date="2025-09" db="UniProtKB">
        <authorList>
            <consortium name="Ensembl"/>
        </authorList>
    </citation>
    <scope>IDENTIFICATION</scope>
</reference>
<keyword evidence="8" id="KW-0472">Membrane</keyword>
<dbReference type="Pfam" id="PF02320">
    <property type="entry name" value="UCR_hinge"/>
    <property type="match status" value="1"/>
</dbReference>
<evidence type="ECO:0000256" key="2">
    <source>
        <dbReference type="ARBA" id="ARBA00006498"/>
    </source>
</evidence>
<name>A0A674D1C6_SALTR</name>
<dbReference type="GO" id="GO:0005743">
    <property type="term" value="C:mitochondrial inner membrane"/>
    <property type="evidence" value="ECO:0007669"/>
    <property type="project" value="UniProtKB-SubCell"/>
</dbReference>
<evidence type="ECO:0000256" key="1">
    <source>
        <dbReference type="ARBA" id="ARBA00004273"/>
    </source>
</evidence>
<evidence type="ECO:0000256" key="5">
    <source>
        <dbReference type="ARBA" id="ARBA00022792"/>
    </source>
</evidence>
<protein>
    <recommendedName>
        <fullName evidence="9">Ubiquinol-cytochrome C reductase hinge domain-containing protein</fullName>
    </recommendedName>
</protein>
<dbReference type="GeneTree" id="ENSGT00960000186850"/>